<reference evidence="11" key="1">
    <citation type="submission" date="2015-04" db="EMBL/GenBank/DDBJ databases">
        <title>The genome sequence of the plant pathogenic Rhizarian Plasmodiophora brassicae reveals insights in its biotrophic life cycle and the origin of chitin synthesis.</title>
        <authorList>
            <person name="Schwelm A."/>
            <person name="Fogelqvist J."/>
            <person name="Knaust A."/>
            <person name="Julke S."/>
            <person name="Lilja T."/>
            <person name="Dhandapani V."/>
            <person name="Bonilla-Rosso G."/>
            <person name="Karlsson M."/>
            <person name="Shevchenko A."/>
            <person name="Choi S.R."/>
            <person name="Kim H.G."/>
            <person name="Park J.Y."/>
            <person name="Lim Y.P."/>
            <person name="Ludwig-Muller J."/>
            <person name="Dixelius C."/>
        </authorList>
    </citation>
    <scope>NUCLEOTIDE SEQUENCE</scope>
    <source>
        <tissue evidence="11">Potato root galls</tissue>
    </source>
</reference>
<evidence type="ECO:0000313" key="11">
    <source>
        <dbReference type="EMBL" id="CRZ06035.1"/>
    </source>
</evidence>
<dbReference type="FunFam" id="1.10.510.10:FF:000008">
    <property type="entry name" value="Non-specific serine/threonine protein kinase"/>
    <property type="match status" value="1"/>
</dbReference>
<keyword evidence="2" id="KW-0597">Phosphoprotein</keyword>
<dbReference type="Pfam" id="PF00433">
    <property type="entry name" value="Pkinase_C"/>
    <property type="match status" value="1"/>
</dbReference>
<dbReference type="GO" id="GO:0004674">
    <property type="term" value="F:protein serine/threonine kinase activity"/>
    <property type="evidence" value="ECO:0007669"/>
    <property type="project" value="UniProtKB-KW"/>
</dbReference>
<dbReference type="PROSITE" id="PS51285">
    <property type="entry name" value="AGC_KINASE_CTER"/>
    <property type="match status" value="1"/>
</dbReference>
<evidence type="ECO:0000256" key="6">
    <source>
        <dbReference type="ARBA" id="ARBA00022840"/>
    </source>
</evidence>
<evidence type="ECO:0000259" key="9">
    <source>
        <dbReference type="PROSITE" id="PS50011"/>
    </source>
</evidence>
<name>A0A0H5QVT9_9EUKA</name>
<dbReference type="InterPro" id="IPR017892">
    <property type="entry name" value="Pkinase_C"/>
</dbReference>
<dbReference type="PROSITE" id="PS00108">
    <property type="entry name" value="PROTEIN_KINASE_ST"/>
    <property type="match status" value="1"/>
</dbReference>
<dbReference type="SMART" id="SM00220">
    <property type="entry name" value="S_TKc"/>
    <property type="match status" value="1"/>
</dbReference>
<dbReference type="EMBL" id="HACM01005593">
    <property type="protein sequence ID" value="CRZ06035.1"/>
    <property type="molecule type" value="Transcribed_RNA"/>
</dbReference>
<sequence length="421" mass="47604">LGFLPSTAFDQAFIRRRELSHTTLAEVSVCIRFKMGASWTKKRSMRQAERQAKSQVVAFNASLSAISQADSVDVLFESGSTEATKLSVNDFELLSVIGKGSFAKVLQVRKIDSGQIYAMKILKKMTVIQRRQIAHTKSERRVLEKVVKGHPFIVSLRFAFQSPTKLYLVLDYFNGGELFYWLKQEGRFKEDRARFYAAQIVLALEHLHQEGVVYRDLKPENIVLDTKGYLRVTDFGLSKALEAGQRAFSFVGTSEYLSPEILIGKGYDHCVDWWSLGTLLFEMLAGLPPFYTKSTTTMYDKILHGTIVFPKHFSESAIDLLTGLLHRDHNDRFGHHGTASIKSHAFFETINWEALYRQELVAPFLPPVAGGSLLDTSNIDTEFTAENPCDSPVDMRAGPYNGHNFDFTGFTYTENTTNPHR</sequence>
<feature type="non-terminal residue" evidence="11">
    <location>
        <position position="1"/>
    </location>
</feature>
<dbReference type="SUPFAM" id="SSF56112">
    <property type="entry name" value="Protein kinase-like (PK-like)"/>
    <property type="match status" value="1"/>
</dbReference>
<dbReference type="PROSITE" id="PS50011">
    <property type="entry name" value="PROTEIN_KINASE_DOM"/>
    <property type="match status" value="1"/>
</dbReference>
<dbReference type="InterPro" id="IPR017441">
    <property type="entry name" value="Protein_kinase_ATP_BS"/>
</dbReference>
<dbReference type="FunFam" id="3.30.200.20:FF:000103">
    <property type="entry name" value="Protein kinase C"/>
    <property type="match status" value="1"/>
</dbReference>
<dbReference type="InterPro" id="IPR011009">
    <property type="entry name" value="Kinase-like_dom_sf"/>
</dbReference>
<proteinExistence type="inferred from homology"/>
<dbReference type="InterPro" id="IPR000719">
    <property type="entry name" value="Prot_kinase_dom"/>
</dbReference>
<comment type="similarity">
    <text evidence="8">Belongs to the protein kinase superfamily.</text>
</comment>
<feature type="binding site" evidence="7">
    <location>
        <position position="120"/>
    </location>
    <ligand>
        <name>ATP</name>
        <dbReference type="ChEBI" id="CHEBI:30616"/>
    </ligand>
</feature>
<dbReference type="InterPro" id="IPR000961">
    <property type="entry name" value="AGC-kinase_C"/>
</dbReference>
<dbReference type="InterPro" id="IPR045270">
    <property type="entry name" value="STKc_AGC"/>
</dbReference>
<evidence type="ECO:0008006" key="12">
    <source>
        <dbReference type="Google" id="ProtNLM"/>
    </source>
</evidence>
<dbReference type="PANTHER" id="PTHR24351">
    <property type="entry name" value="RIBOSOMAL PROTEIN S6 KINASE"/>
    <property type="match status" value="1"/>
</dbReference>
<evidence type="ECO:0000256" key="2">
    <source>
        <dbReference type="ARBA" id="ARBA00022553"/>
    </source>
</evidence>
<keyword evidence="5" id="KW-0418">Kinase</keyword>
<organism evidence="11">
    <name type="scientific">Spongospora subterranea</name>
    <dbReference type="NCBI Taxonomy" id="70186"/>
    <lineage>
        <taxon>Eukaryota</taxon>
        <taxon>Sar</taxon>
        <taxon>Rhizaria</taxon>
        <taxon>Endomyxa</taxon>
        <taxon>Phytomyxea</taxon>
        <taxon>Plasmodiophorida</taxon>
        <taxon>Plasmodiophoridae</taxon>
        <taxon>Spongospora</taxon>
    </lineage>
</organism>
<keyword evidence="1 8" id="KW-0723">Serine/threonine-protein kinase</keyword>
<evidence type="ECO:0000256" key="4">
    <source>
        <dbReference type="ARBA" id="ARBA00022741"/>
    </source>
</evidence>
<dbReference type="PROSITE" id="PS00107">
    <property type="entry name" value="PROTEIN_KINASE_ATP"/>
    <property type="match status" value="1"/>
</dbReference>
<keyword evidence="4 7" id="KW-0547">Nucleotide-binding</keyword>
<keyword evidence="3" id="KW-0808">Transferase</keyword>
<dbReference type="CDD" id="cd05123">
    <property type="entry name" value="STKc_AGC"/>
    <property type="match status" value="1"/>
</dbReference>
<accession>A0A0H5QVT9</accession>
<evidence type="ECO:0000256" key="5">
    <source>
        <dbReference type="ARBA" id="ARBA00022777"/>
    </source>
</evidence>
<dbReference type="Gene3D" id="3.30.200.20">
    <property type="entry name" value="Phosphorylase Kinase, domain 1"/>
    <property type="match status" value="1"/>
</dbReference>
<evidence type="ECO:0000256" key="3">
    <source>
        <dbReference type="ARBA" id="ARBA00022679"/>
    </source>
</evidence>
<dbReference type="Pfam" id="PF00069">
    <property type="entry name" value="Pkinase"/>
    <property type="match status" value="1"/>
</dbReference>
<evidence type="ECO:0000256" key="7">
    <source>
        <dbReference type="PROSITE-ProRule" id="PRU10141"/>
    </source>
</evidence>
<evidence type="ECO:0000256" key="1">
    <source>
        <dbReference type="ARBA" id="ARBA00022527"/>
    </source>
</evidence>
<dbReference type="SMART" id="SM00133">
    <property type="entry name" value="S_TK_X"/>
    <property type="match status" value="1"/>
</dbReference>
<evidence type="ECO:0000259" key="10">
    <source>
        <dbReference type="PROSITE" id="PS51285"/>
    </source>
</evidence>
<protein>
    <recommendedName>
        <fullName evidence="12">Protein kinase domain-containing protein</fullName>
    </recommendedName>
</protein>
<evidence type="ECO:0000256" key="8">
    <source>
        <dbReference type="RuleBase" id="RU000304"/>
    </source>
</evidence>
<dbReference type="GO" id="GO:0005524">
    <property type="term" value="F:ATP binding"/>
    <property type="evidence" value="ECO:0007669"/>
    <property type="project" value="UniProtKB-UniRule"/>
</dbReference>
<feature type="domain" description="Protein kinase" evidence="9">
    <location>
        <begin position="91"/>
        <end position="347"/>
    </location>
</feature>
<dbReference type="Gene3D" id="1.10.510.10">
    <property type="entry name" value="Transferase(Phosphotransferase) domain 1"/>
    <property type="match status" value="1"/>
</dbReference>
<dbReference type="InterPro" id="IPR008271">
    <property type="entry name" value="Ser/Thr_kinase_AS"/>
</dbReference>
<keyword evidence="6 7" id="KW-0067">ATP-binding</keyword>
<dbReference type="AlphaFoldDB" id="A0A0H5QVT9"/>
<feature type="domain" description="AGC-kinase C-terminal" evidence="10">
    <location>
        <begin position="348"/>
        <end position="421"/>
    </location>
</feature>